<sequence length="52" mass="6084">MYIKKDVIEVIKYAAMMAACSRQSWGIYPMNQGYKAMPFRGDYHRVVEVCHP</sequence>
<protein>
    <submittedName>
        <fullName evidence="1">Uncharacterized protein</fullName>
    </submittedName>
</protein>
<proteinExistence type="predicted"/>
<organism evidence="1 2">
    <name type="scientific">Pseudomonas fluorescens</name>
    <dbReference type="NCBI Taxonomy" id="294"/>
    <lineage>
        <taxon>Bacteria</taxon>
        <taxon>Pseudomonadati</taxon>
        <taxon>Pseudomonadota</taxon>
        <taxon>Gammaproteobacteria</taxon>
        <taxon>Pseudomonadales</taxon>
        <taxon>Pseudomonadaceae</taxon>
        <taxon>Pseudomonas</taxon>
    </lineage>
</organism>
<reference evidence="1 2" key="1">
    <citation type="submission" date="2018-12" db="EMBL/GenBank/DDBJ databases">
        <authorList>
            <consortium name="Pathogen Informatics"/>
        </authorList>
    </citation>
    <scope>NUCLEOTIDE SEQUENCE [LARGE SCALE GENOMIC DNA]</scope>
    <source>
        <strain evidence="1 2">NCTC10783</strain>
    </source>
</reference>
<name>A0A448BK69_PSEFL</name>
<evidence type="ECO:0000313" key="1">
    <source>
        <dbReference type="EMBL" id="VEE45705.1"/>
    </source>
</evidence>
<evidence type="ECO:0000313" key="2">
    <source>
        <dbReference type="Proteomes" id="UP000278078"/>
    </source>
</evidence>
<accession>A0A448BK69</accession>
<gene>
    <name evidence="1" type="ORF">NCTC10783_01564</name>
</gene>
<dbReference type="AlphaFoldDB" id="A0A448BK69"/>
<dbReference type="Proteomes" id="UP000278078">
    <property type="component" value="Chromosome"/>
</dbReference>
<dbReference type="EMBL" id="LR134300">
    <property type="protein sequence ID" value="VEE45705.1"/>
    <property type="molecule type" value="Genomic_DNA"/>
</dbReference>